<dbReference type="GeneID" id="106465504"/>
<gene>
    <name evidence="15" type="primary">LOC106465504</name>
</gene>
<keyword evidence="10 13" id="KW-0408">Iron</keyword>
<dbReference type="RefSeq" id="XP_022249126.1">
    <property type="nucleotide sequence ID" value="XM_022393418.1"/>
</dbReference>
<evidence type="ECO:0000256" key="3">
    <source>
        <dbReference type="ARBA" id="ARBA00004406"/>
    </source>
</evidence>
<dbReference type="PANTHER" id="PTHR24292:SF102">
    <property type="entry name" value="CYTOCHROME P450 FAMILY-RELATED"/>
    <property type="match status" value="1"/>
</dbReference>
<proteinExistence type="inferred from homology"/>
<keyword evidence="5 13" id="KW-0349">Heme</keyword>
<dbReference type="Pfam" id="PF00067">
    <property type="entry name" value="p450"/>
    <property type="match status" value="1"/>
</dbReference>
<evidence type="ECO:0000313" key="14">
    <source>
        <dbReference type="Proteomes" id="UP000694941"/>
    </source>
</evidence>
<sequence length="499" mass="57745">MFGTVTIALFSILFTIWILRRRKHFSSFLKLGIPGPKPNLLFGNMWEMYWKGPLPCLQDWIDQYGNVFIYFFGLRPVLVVMDLDLLKQIQIKDFMDFVDRPGLFELDPPREPGEPINLILIFLRGTHWKRVRGVLTPSFTTLKLKTMAQTMDETIDDFIRNVDEYSRKENCLDVYKLFQAMSMDVIIKCALGVDAHVQKNPMEHELLNHADVILSTSIQSLPFLIHMSFPAFGWLMKIIRTLEFKFQNKGSDPILDLVEVCRQVMKSRAADPGVCSNIYFSTNFVTPTYTNKTLKTSFDIVAYYATTSSALGYTTHLLVQHPEVQEKIRQEVDELVENEGENLDYVSVHKLRYLDQVFSESLRVYPPVYLFVNREANTDITYGSIQIPKGMAVQVPVYHLHHNPTIWSDPEKFDPERFSPDNHNRSPLAWQPFGYGPRNCIGMRFAQLEAKMALARMVQKYFLRPCEKTEKKLTIRTGSAIINPANGIFVKFVRRNSLK</sequence>
<evidence type="ECO:0000256" key="10">
    <source>
        <dbReference type="ARBA" id="ARBA00023004"/>
    </source>
</evidence>
<evidence type="ECO:0000256" key="4">
    <source>
        <dbReference type="ARBA" id="ARBA00010617"/>
    </source>
</evidence>
<evidence type="ECO:0000256" key="7">
    <source>
        <dbReference type="ARBA" id="ARBA00022824"/>
    </source>
</evidence>
<comment type="cofactor">
    <cofactor evidence="1">
        <name>heme</name>
        <dbReference type="ChEBI" id="CHEBI:30413"/>
    </cofactor>
</comment>
<evidence type="ECO:0000313" key="15">
    <source>
        <dbReference type="RefSeq" id="XP_022249126.1"/>
    </source>
</evidence>
<evidence type="ECO:0000256" key="11">
    <source>
        <dbReference type="ARBA" id="ARBA00023033"/>
    </source>
</evidence>
<dbReference type="PRINTS" id="PR00463">
    <property type="entry name" value="EP450I"/>
</dbReference>
<evidence type="ECO:0000256" key="13">
    <source>
        <dbReference type="RuleBase" id="RU000461"/>
    </source>
</evidence>
<dbReference type="InterPro" id="IPR002401">
    <property type="entry name" value="Cyt_P450_E_grp-I"/>
</dbReference>
<dbReference type="Gene3D" id="1.10.630.10">
    <property type="entry name" value="Cytochrome P450"/>
    <property type="match status" value="1"/>
</dbReference>
<evidence type="ECO:0000256" key="5">
    <source>
        <dbReference type="ARBA" id="ARBA00022617"/>
    </source>
</evidence>
<evidence type="ECO:0000256" key="12">
    <source>
        <dbReference type="ARBA" id="ARBA00023136"/>
    </source>
</evidence>
<protein>
    <submittedName>
        <fullName evidence="15">Cytochrome P450 3A24-like</fullName>
    </submittedName>
</protein>
<organism evidence="14 15">
    <name type="scientific">Limulus polyphemus</name>
    <name type="common">Atlantic horseshoe crab</name>
    <dbReference type="NCBI Taxonomy" id="6850"/>
    <lineage>
        <taxon>Eukaryota</taxon>
        <taxon>Metazoa</taxon>
        <taxon>Ecdysozoa</taxon>
        <taxon>Arthropoda</taxon>
        <taxon>Chelicerata</taxon>
        <taxon>Merostomata</taxon>
        <taxon>Xiphosura</taxon>
        <taxon>Limulidae</taxon>
        <taxon>Limulus</taxon>
    </lineage>
</organism>
<comment type="similarity">
    <text evidence="4 13">Belongs to the cytochrome P450 family.</text>
</comment>
<name>A0ABM1SZS0_LIMPO</name>
<dbReference type="CDD" id="cd11055">
    <property type="entry name" value="CYP3A-like"/>
    <property type="match status" value="1"/>
</dbReference>
<keyword evidence="7" id="KW-0256">Endoplasmic reticulum</keyword>
<dbReference type="Proteomes" id="UP000694941">
    <property type="component" value="Unplaced"/>
</dbReference>
<keyword evidence="6 13" id="KW-0479">Metal-binding</keyword>
<evidence type="ECO:0000256" key="2">
    <source>
        <dbReference type="ARBA" id="ARBA00004174"/>
    </source>
</evidence>
<evidence type="ECO:0000256" key="6">
    <source>
        <dbReference type="ARBA" id="ARBA00022723"/>
    </source>
</evidence>
<dbReference type="InterPro" id="IPR001128">
    <property type="entry name" value="Cyt_P450"/>
</dbReference>
<accession>A0ABM1SZS0</accession>
<reference evidence="15" key="1">
    <citation type="submission" date="2025-08" db="UniProtKB">
        <authorList>
            <consortium name="RefSeq"/>
        </authorList>
    </citation>
    <scope>IDENTIFICATION</scope>
    <source>
        <tissue evidence="15">Muscle</tissue>
    </source>
</reference>
<keyword evidence="14" id="KW-1185">Reference proteome</keyword>
<dbReference type="PANTHER" id="PTHR24292">
    <property type="entry name" value="CYTOCHROME P450"/>
    <property type="match status" value="1"/>
</dbReference>
<keyword evidence="12" id="KW-0472">Membrane</keyword>
<evidence type="ECO:0000256" key="8">
    <source>
        <dbReference type="ARBA" id="ARBA00022848"/>
    </source>
</evidence>
<dbReference type="InterPro" id="IPR017972">
    <property type="entry name" value="Cyt_P450_CS"/>
</dbReference>
<dbReference type="InterPro" id="IPR036396">
    <property type="entry name" value="Cyt_P450_sf"/>
</dbReference>
<dbReference type="InterPro" id="IPR050476">
    <property type="entry name" value="Insect_CytP450_Detox"/>
</dbReference>
<evidence type="ECO:0000256" key="9">
    <source>
        <dbReference type="ARBA" id="ARBA00023002"/>
    </source>
</evidence>
<keyword evidence="9 13" id="KW-0560">Oxidoreductase</keyword>
<comment type="subcellular location">
    <subcellularLocation>
        <location evidence="3">Endoplasmic reticulum membrane</location>
        <topology evidence="3">Peripheral membrane protein</topology>
    </subcellularLocation>
    <subcellularLocation>
        <location evidence="2">Microsome membrane</location>
        <topology evidence="2">Peripheral membrane protein</topology>
    </subcellularLocation>
</comment>
<dbReference type="PRINTS" id="PR00385">
    <property type="entry name" value="P450"/>
</dbReference>
<dbReference type="PROSITE" id="PS00086">
    <property type="entry name" value="CYTOCHROME_P450"/>
    <property type="match status" value="1"/>
</dbReference>
<keyword evidence="8" id="KW-0492">Microsome</keyword>
<dbReference type="SUPFAM" id="SSF48264">
    <property type="entry name" value="Cytochrome P450"/>
    <property type="match status" value="1"/>
</dbReference>
<evidence type="ECO:0000256" key="1">
    <source>
        <dbReference type="ARBA" id="ARBA00001971"/>
    </source>
</evidence>
<keyword evidence="11 13" id="KW-0503">Monooxygenase</keyword>